<dbReference type="InterPro" id="IPR002110">
    <property type="entry name" value="Ankyrin_rpt"/>
</dbReference>
<evidence type="ECO:0000259" key="6">
    <source>
        <dbReference type="Pfam" id="PF01833"/>
    </source>
</evidence>
<dbReference type="SMART" id="SM00248">
    <property type="entry name" value="ANK"/>
    <property type="match status" value="2"/>
</dbReference>
<dbReference type="RefSeq" id="XP_035322356.1">
    <property type="nucleotide sequence ID" value="XM_035468375.1"/>
</dbReference>
<organism evidence="8 9">
    <name type="scientific">Geosmithia morbida</name>
    <dbReference type="NCBI Taxonomy" id="1094350"/>
    <lineage>
        <taxon>Eukaryota</taxon>
        <taxon>Fungi</taxon>
        <taxon>Dikarya</taxon>
        <taxon>Ascomycota</taxon>
        <taxon>Pezizomycotina</taxon>
        <taxon>Sordariomycetes</taxon>
        <taxon>Hypocreomycetidae</taxon>
        <taxon>Hypocreales</taxon>
        <taxon>Bionectriaceae</taxon>
        <taxon>Geosmithia</taxon>
    </lineage>
</organism>
<dbReference type="PANTHER" id="PTHR24171">
    <property type="entry name" value="ANKYRIN REPEAT DOMAIN-CONTAINING PROTEIN 39-RELATED"/>
    <property type="match status" value="1"/>
</dbReference>
<dbReference type="GO" id="GO:0085020">
    <property type="term" value="P:protein K6-linked ubiquitination"/>
    <property type="evidence" value="ECO:0007669"/>
    <property type="project" value="TreeGrafter"/>
</dbReference>
<evidence type="ECO:0000256" key="5">
    <source>
        <dbReference type="SAM" id="Phobius"/>
    </source>
</evidence>
<evidence type="ECO:0000259" key="7">
    <source>
        <dbReference type="Pfam" id="PF25603"/>
    </source>
</evidence>
<feature type="compositionally biased region" description="Acidic residues" evidence="4">
    <location>
        <begin position="1119"/>
        <end position="1130"/>
    </location>
</feature>
<feature type="compositionally biased region" description="Low complexity" evidence="4">
    <location>
        <begin position="1322"/>
        <end position="1342"/>
    </location>
</feature>
<evidence type="ECO:0000313" key="8">
    <source>
        <dbReference type="EMBL" id="KAF4123704.1"/>
    </source>
</evidence>
<feature type="repeat" description="ANK" evidence="3">
    <location>
        <begin position="976"/>
        <end position="1008"/>
    </location>
</feature>
<accession>A0A9P4YZ62</accession>
<reference evidence="8" key="1">
    <citation type="submission" date="2020-03" db="EMBL/GenBank/DDBJ databases">
        <title>Site-based positive gene gene selection in Geosmithia morbida across the United States reveals a broad range of putative effectors and factors for local host and environmental adapation.</title>
        <authorList>
            <person name="Onufrak A."/>
            <person name="Murdoch R.W."/>
            <person name="Gazis R."/>
            <person name="Huff M."/>
            <person name="Staton M."/>
            <person name="Klingeman W."/>
            <person name="Hadziabdic D."/>
        </authorList>
    </citation>
    <scope>NUCLEOTIDE SEQUENCE</scope>
    <source>
        <strain evidence="8">1262</strain>
    </source>
</reference>
<feature type="region of interest" description="Disordered" evidence="4">
    <location>
        <begin position="1099"/>
        <end position="1151"/>
    </location>
</feature>
<dbReference type="PANTHER" id="PTHR24171:SF8">
    <property type="entry name" value="BRCA1-ASSOCIATED RING DOMAIN PROTEIN 1"/>
    <property type="match status" value="1"/>
</dbReference>
<feature type="repeat" description="ANK" evidence="3">
    <location>
        <begin position="1009"/>
        <end position="1041"/>
    </location>
</feature>
<feature type="transmembrane region" description="Helical" evidence="5">
    <location>
        <begin position="1385"/>
        <end position="1415"/>
    </location>
</feature>
<dbReference type="CDD" id="cd00102">
    <property type="entry name" value="IPT"/>
    <property type="match status" value="1"/>
</dbReference>
<feature type="compositionally biased region" description="Low complexity" evidence="4">
    <location>
        <begin position="282"/>
        <end position="291"/>
    </location>
</feature>
<comment type="caution">
    <text evidence="8">The sequence shown here is derived from an EMBL/GenBank/DDBJ whole genome shotgun (WGS) entry which is preliminary data.</text>
</comment>
<evidence type="ECO:0000256" key="4">
    <source>
        <dbReference type="SAM" id="MobiDB-lite"/>
    </source>
</evidence>
<keyword evidence="5" id="KW-0472">Membrane</keyword>
<name>A0A9P4YZ62_9HYPO</name>
<feature type="compositionally biased region" description="Basic and acidic residues" evidence="4">
    <location>
        <begin position="99"/>
        <end position="113"/>
    </location>
</feature>
<dbReference type="Pfam" id="PF01833">
    <property type="entry name" value="TIG"/>
    <property type="match status" value="1"/>
</dbReference>
<feature type="domain" description="IPT/TIG" evidence="6">
    <location>
        <begin position="789"/>
        <end position="856"/>
    </location>
</feature>
<feature type="region of interest" description="Disordered" evidence="4">
    <location>
        <begin position="70"/>
        <end position="118"/>
    </location>
</feature>
<feature type="compositionally biased region" description="Low complexity" evidence="4">
    <location>
        <begin position="1218"/>
        <end position="1234"/>
    </location>
</feature>
<dbReference type="Gene3D" id="1.25.40.20">
    <property type="entry name" value="Ankyrin repeat-containing domain"/>
    <property type="match status" value="1"/>
</dbReference>
<gene>
    <name evidence="8" type="ORF">GMORB2_6405</name>
</gene>
<dbReference type="GO" id="GO:0004842">
    <property type="term" value="F:ubiquitin-protein transferase activity"/>
    <property type="evidence" value="ECO:0007669"/>
    <property type="project" value="TreeGrafter"/>
</dbReference>
<dbReference type="Gene3D" id="2.60.40.10">
    <property type="entry name" value="Immunoglobulins"/>
    <property type="match status" value="1"/>
</dbReference>
<dbReference type="OrthoDB" id="71307at2759"/>
<dbReference type="PROSITE" id="PS50297">
    <property type="entry name" value="ANK_REP_REGION"/>
    <property type="match status" value="1"/>
</dbReference>
<dbReference type="SUPFAM" id="SSF48403">
    <property type="entry name" value="Ankyrin repeat"/>
    <property type="match status" value="1"/>
</dbReference>
<feature type="compositionally biased region" description="Polar residues" evidence="4">
    <location>
        <begin position="214"/>
        <end position="243"/>
    </location>
</feature>
<feature type="domain" description="SPT23/MGA2-like DNA-binding" evidence="7">
    <location>
        <begin position="321"/>
        <end position="403"/>
    </location>
</feature>
<dbReference type="InterPro" id="IPR036770">
    <property type="entry name" value="Ankyrin_rpt-contain_sf"/>
</dbReference>
<evidence type="ECO:0000313" key="9">
    <source>
        <dbReference type="Proteomes" id="UP000749293"/>
    </source>
</evidence>
<dbReference type="PROSITE" id="PS50088">
    <property type="entry name" value="ANK_REPEAT"/>
    <property type="match status" value="2"/>
</dbReference>
<keyword evidence="2 3" id="KW-0040">ANK repeat</keyword>
<evidence type="ECO:0000256" key="1">
    <source>
        <dbReference type="ARBA" id="ARBA00022737"/>
    </source>
</evidence>
<evidence type="ECO:0000256" key="2">
    <source>
        <dbReference type="ARBA" id="ARBA00023043"/>
    </source>
</evidence>
<sequence length="1444" mass="156967">MSPAVDSDSPGPFIAGVEDALTANSSADFKDSPDDSLAAAPNIFDYAAGSPDTLQQFDATRKTAEHSFMTDSHLGFSTPPNEPYHEYSDDSAESSKLSSRQDDAATSDTHGHPSDAAMEFDDFFRKDAPFMSSNDPDGSSAFDLDESQFIDPQAMTLDADMALSSLSPSTLQSHDRQSLVSPGEDFSQTHNRQDSQCSIDSTNGWRGASREVSPMSSLVTSHKTTPNAFHTPSPPAGSTNLFTNGHAVRPDRLDMQAPVVQKTMVPQQPQFNMPVTANAGYPRQLHFPPQQQHRHRQQQQQQQQQRGVPRPPSGFGAMPHYELLIPDSPVKSRVETQISLRLILTPPPPGITKLHLPTQAISKPKLQVRPAPQRSPNMLELSVSVVCTSAMQQPELRDRALQRAMNNPPRHLPPPNDDGEFSPQNGAEVRICSGCMTRERKRAARKRVKNQDDENMWLKDEDHRVIVFNTHEVKEWDSCGELDSHPGALKVDLPLRIACYCRHHGEKLGFNVIFTLKDYQNRPVAQIMSRPIMITDDHKTHPIASLPTHADASVAVSGSNLATPPAARMSQAPTPQPQQGHDVGGSNGSSPRRGPTPTRASPPATNGQVRPARTISRPTSPAQGAPSAKKRKSCSSNPSRVPNSLAMTRMDNASPQAQAPNAQPPFHHGNAGKQQQHQQQQQQQPDNIFSPPANPAHFTGSSPVAVGNEPQQPTSNFFRNGRSSSIDNMSAMAQLYSGPQSAQVSRAPSPNSNPHAMQYAVPQSSLSHAVAGGVLNMSTGAGQPGSAPPVIHKIIPSEGPKVGGVEVTLLGRDFWNGMVVYFGAQQAQTTTFWSSCTVVCLVPPSPAAGIVTVTCDRPPSAAQALDWPTAPVFFRYVDDSENQIMRLALSCIGGKMFGTKDVDIAHVARQLVGDAISPSMGGGQSGDGPSAGGGAMFSRMAAASGEDLETLLLKCLDFIDLNESPYVADLDRRNASGHTMLHLASSLGFRRLVAALLARGANPDEMDNGDCTPLHLAAIHNQPEIARRLTLAGASPRRVNLSDLTPLDLAESGDVARAIRQSAPRRARSHSRDMSQHSRASSVSSFRSLQLPPLSRISTAEEVAVVDDGGESPEYTSGDFEDEDPDEDVYPDLRRPRQADSRQQEADADAAPNTGALAAAFKEQLQQQLNQFQQSMALHLQNLPHLPQMPQMPQIPVIPGYQAYLQQAPFMRRMTQYMPGMTSNTNSSSSPGSRGSDRGHPGGADDDATAKMDSRWWDLSSLMNQAPALPPAYEEIFPRGDGGDANTKQASAAAAAAEAEADAKCAQLYDQHHQQQHRRRPQQQYEAGPSRSRAGAGGERTSSADAIPSILKIGRKNAITREQQEQFLRAREARLKRLSNDRNLFFIWIPLLVLMVCAMLYSYFPSFFPLIWAFIRSFGRLASHKISTLFREHGQVDRQARTEV</sequence>
<feature type="region of interest" description="Disordered" evidence="4">
    <location>
        <begin position="1309"/>
        <end position="1342"/>
    </location>
</feature>
<feature type="compositionally biased region" description="Polar residues" evidence="4">
    <location>
        <begin position="709"/>
        <end position="724"/>
    </location>
</feature>
<keyword evidence="9" id="KW-1185">Reference proteome</keyword>
<feature type="domain" description="SPT23/MGA2-like DNA-binding" evidence="7">
    <location>
        <begin position="426"/>
        <end position="539"/>
    </location>
</feature>
<dbReference type="GeneID" id="55972630"/>
<feature type="region of interest" description="Disordered" evidence="4">
    <location>
        <begin position="1218"/>
        <end position="1249"/>
    </location>
</feature>
<feature type="region of interest" description="Disordered" evidence="4">
    <location>
        <begin position="166"/>
        <end position="246"/>
    </location>
</feature>
<feature type="region of interest" description="Disordered" evidence="4">
    <location>
        <begin position="1273"/>
        <end position="1295"/>
    </location>
</feature>
<dbReference type="Proteomes" id="UP000749293">
    <property type="component" value="Unassembled WGS sequence"/>
</dbReference>
<keyword evidence="5" id="KW-0812">Transmembrane</keyword>
<feature type="compositionally biased region" description="Low complexity" evidence="4">
    <location>
        <begin position="674"/>
        <end position="684"/>
    </location>
</feature>
<feature type="compositionally biased region" description="Low complexity" evidence="4">
    <location>
        <begin position="1077"/>
        <end position="1087"/>
    </location>
</feature>
<feature type="compositionally biased region" description="Basic and acidic residues" evidence="4">
    <location>
        <begin position="1131"/>
        <end position="1145"/>
    </location>
</feature>
<proteinExistence type="predicted"/>
<evidence type="ECO:0000256" key="3">
    <source>
        <dbReference type="PROSITE-ProRule" id="PRU00023"/>
    </source>
</evidence>
<feature type="region of interest" description="Disordered" evidence="4">
    <location>
        <begin position="265"/>
        <end position="321"/>
    </location>
</feature>
<feature type="compositionally biased region" description="Polar residues" evidence="4">
    <location>
        <begin position="186"/>
        <end position="204"/>
    </location>
</feature>
<dbReference type="Pfam" id="PF12796">
    <property type="entry name" value="Ank_2"/>
    <property type="match status" value="1"/>
</dbReference>
<dbReference type="Pfam" id="PF25603">
    <property type="entry name" value="SPT23_MGA2_DBD"/>
    <property type="match status" value="2"/>
</dbReference>
<feature type="compositionally biased region" description="Polar residues" evidence="4">
    <location>
        <begin position="737"/>
        <end position="755"/>
    </location>
</feature>
<keyword evidence="1" id="KW-0677">Repeat</keyword>
<dbReference type="SUPFAM" id="SSF81296">
    <property type="entry name" value="E set domains"/>
    <property type="match status" value="1"/>
</dbReference>
<dbReference type="InterPro" id="IPR057962">
    <property type="entry name" value="SPT23_MGA2_DBD"/>
</dbReference>
<feature type="region of interest" description="Disordered" evidence="4">
    <location>
        <begin position="1060"/>
        <end position="1087"/>
    </location>
</feature>
<feature type="compositionally biased region" description="Low complexity" evidence="4">
    <location>
        <begin position="652"/>
        <end position="665"/>
    </location>
</feature>
<dbReference type="InterPro" id="IPR014756">
    <property type="entry name" value="Ig_E-set"/>
</dbReference>
<feature type="region of interest" description="Disordered" evidence="4">
    <location>
        <begin position="736"/>
        <end position="755"/>
    </location>
</feature>
<feature type="compositionally biased region" description="Polar residues" evidence="4">
    <location>
        <begin position="634"/>
        <end position="646"/>
    </location>
</feature>
<dbReference type="EMBL" id="JAANYQ010000006">
    <property type="protein sequence ID" value="KAF4123704.1"/>
    <property type="molecule type" value="Genomic_DNA"/>
</dbReference>
<feature type="compositionally biased region" description="Polar residues" evidence="4">
    <location>
        <begin position="265"/>
        <end position="275"/>
    </location>
</feature>
<feature type="region of interest" description="Disordered" evidence="4">
    <location>
        <begin position="560"/>
        <end position="724"/>
    </location>
</feature>
<dbReference type="InterPro" id="IPR013783">
    <property type="entry name" value="Ig-like_fold"/>
</dbReference>
<feature type="compositionally biased region" description="Low complexity" evidence="4">
    <location>
        <begin position="298"/>
        <end position="308"/>
    </location>
</feature>
<protein>
    <submittedName>
        <fullName evidence="8">IPT protein</fullName>
    </submittedName>
</protein>
<keyword evidence="5" id="KW-1133">Transmembrane helix</keyword>
<dbReference type="InterPro" id="IPR002909">
    <property type="entry name" value="IPT_dom"/>
</dbReference>